<dbReference type="OrthoDB" id="5290825at2759"/>
<dbReference type="PROSITE" id="PS50850">
    <property type="entry name" value="MFS"/>
    <property type="match status" value="1"/>
</dbReference>
<feature type="transmembrane region" description="Helical" evidence="8">
    <location>
        <begin position="379"/>
        <end position="399"/>
    </location>
</feature>
<dbReference type="InterPro" id="IPR005829">
    <property type="entry name" value="Sugar_transporter_CS"/>
</dbReference>
<feature type="domain" description="Major facilitator superfamily (MFS) profile" evidence="9">
    <location>
        <begin position="126"/>
        <end position="565"/>
    </location>
</feature>
<feature type="region of interest" description="Disordered" evidence="7">
    <location>
        <begin position="1"/>
        <end position="31"/>
    </location>
</feature>
<dbReference type="NCBIfam" id="TIGR00879">
    <property type="entry name" value="SP"/>
    <property type="match status" value="1"/>
</dbReference>
<dbReference type="InterPro" id="IPR005828">
    <property type="entry name" value="MFS_sugar_transport-like"/>
</dbReference>
<evidence type="ECO:0000256" key="8">
    <source>
        <dbReference type="SAM" id="Phobius"/>
    </source>
</evidence>
<feature type="transmembrane region" description="Helical" evidence="8">
    <location>
        <begin position="285"/>
        <end position="308"/>
    </location>
</feature>
<comment type="similarity">
    <text evidence="2">Belongs to the major facilitator superfamily. Sugar transporter (TC 2.A.1.1) family.</text>
</comment>
<keyword evidence="6 8" id="KW-0472">Membrane</keyword>
<dbReference type="InterPro" id="IPR003663">
    <property type="entry name" value="Sugar/inositol_transpt"/>
</dbReference>
<dbReference type="AlphaFoldDB" id="A0A2T2ZUD3"/>
<keyword evidence="11" id="KW-1185">Reference proteome</keyword>
<dbReference type="SUPFAM" id="SSF103473">
    <property type="entry name" value="MFS general substrate transporter"/>
    <property type="match status" value="1"/>
</dbReference>
<dbReference type="InParanoid" id="A0A2T2ZUD3"/>
<comment type="subcellular location">
    <subcellularLocation>
        <location evidence="1">Membrane</location>
        <topology evidence="1">Multi-pass membrane protein</topology>
    </subcellularLocation>
</comment>
<dbReference type="InterPro" id="IPR036259">
    <property type="entry name" value="MFS_trans_sf"/>
</dbReference>
<organism evidence="10 11">
    <name type="scientific">Coniella lustricola</name>
    <dbReference type="NCBI Taxonomy" id="2025994"/>
    <lineage>
        <taxon>Eukaryota</taxon>
        <taxon>Fungi</taxon>
        <taxon>Dikarya</taxon>
        <taxon>Ascomycota</taxon>
        <taxon>Pezizomycotina</taxon>
        <taxon>Sordariomycetes</taxon>
        <taxon>Sordariomycetidae</taxon>
        <taxon>Diaporthales</taxon>
        <taxon>Schizoparmaceae</taxon>
        <taxon>Coniella</taxon>
    </lineage>
</organism>
<protein>
    <submittedName>
        <fullName evidence="10">And other transporter-domain-containing protein</fullName>
    </submittedName>
</protein>
<dbReference type="Gene3D" id="1.20.1250.20">
    <property type="entry name" value="MFS general substrate transporter like domains"/>
    <property type="match status" value="1"/>
</dbReference>
<evidence type="ECO:0000256" key="4">
    <source>
        <dbReference type="ARBA" id="ARBA00022692"/>
    </source>
</evidence>
<evidence type="ECO:0000256" key="6">
    <source>
        <dbReference type="ARBA" id="ARBA00023136"/>
    </source>
</evidence>
<feature type="transmembrane region" description="Helical" evidence="8">
    <location>
        <begin position="540"/>
        <end position="561"/>
    </location>
</feature>
<feature type="transmembrane region" description="Helical" evidence="8">
    <location>
        <begin position="258"/>
        <end position="279"/>
    </location>
</feature>
<dbReference type="GO" id="GO:0015791">
    <property type="term" value="P:polyol transmembrane transport"/>
    <property type="evidence" value="ECO:0007669"/>
    <property type="project" value="UniProtKB-ARBA"/>
</dbReference>
<evidence type="ECO:0000256" key="1">
    <source>
        <dbReference type="ARBA" id="ARBA00004141"/>
    </source>
</evidence>
<feature type="transmembrane region" description="Helical" evidence="8">
    <location>
        <begin position="411"/>
        <end position="432"/>
    </location>
</feature>
<feature type="transmembrane region" description="Helical" evidence="8">
    <location>
        <begin position="511"/>
        <end position="534"/>
    </location>
</feature>
<evidence type="ECO:0000256" key="2">
    <source>
        <dbReference type="ARBA" id="ARBA00010992"/>
    </source>
</evidence>
<dbReference type="PROSITE" id="PS00217">
    <property type="entry name" value="SUGAR_TRANSPORT_2"/>
    <property type="match status" value="1"/>
</dbReference>
<dbReference type="PANTHER" id="PTHR48020:SF40">
    <property type="entry name" value="MAJOR FACILITATOR SUPERFAMILY (MFS) PROFILE DOMAIN-CONTAINING PROTEIN"/>
    <property type="match status" value="1"/>
</dbReference>
<proteinExistence type="inferred from homology"/>
<dbReference type="Pfam" id="PF00083">
    <property type="entry name" value="Sugar_tr"/>
    <property type="match status" value="1"/>
</dbReference>
<dbReference type="PRINTS" id="PR00171">
    <property type="entry name" value="SUGRTRNSPORT"/>
</dbReference>
<dbReference type="FunFam" id="1.20.1250.20:FF:000100">
    <property type="entry name" value="MFS sugar transporter, putative"/>
    <property type="match status" value="1"/>
</dbReference>
<evidence type="ECO:0000256" key="5">
    <source>
        <dbReference type="ARBA" id="ARBA00022989"/>
    </source>
</evidence>
<dbReference type="GO" id="GO:0016020">
    <property type="term" value="C:membrane"/>
    <property type="evidence" value="ECO:0007669"/>
    <property type="project" value="UniProtKB-SubCell"/>
</dbReference>
<dbReference type="Proteomes" id="UP000241462">
    <property type="component" value="Unassembled WGS sequence"/>
</dbReference>
<dbReference type="GO" id="GO:0022857">
    <property type="term" value="F:transmembrane transporter activity"/>
    <property type="evidence" value="ECO:0007669"/>
    <property type="project" value="InterPro"/>
</dbReference>
<dbReference type="GO" id="GO:0015798">
    <property type="term" value="P:myo-inositol transport"/>
    <property type="evidence" value="ECO:0007669"/>
    <property type="project" value="UniProtKB-ARBA"/>
</dbReference>
<sequence>MAVNNVPSEIQPVAPPGYNSQSHAEHGVHHRTAIKKTDLSENLDAKIKNPLGGIPKSELMAQVEDFVQEKGLTEHTEMFRKGALVAQNPDNFENISGAEKLTEEEVAVLIKEVDHKWRVPRTLYLTIVTCSIGAAVQGWDQEGSNGAVLSFPQALGLDTNTKYGTYIEGLIVSAPYVGSALLGCWLSDPLNNYLGRRGVIFLAAQFCFWPVFGSAVSQTWPQLLVCRLLLGVGMGAKASSVPVFAAENAPASIRGALVMSWQMWTAFGICLGTCANLILGKLGDIAWRLQIGSAFIPAIPLMLLIFLCPESPRWYLKKGRYQDAMKSLLRLRNHPIQAARDLYYIHAQIEVEREILNGSTYIQRFVELFTVPRLRRATLASFVVMISQQMCGINIIAFYSTTVFEQAGTTAYTALIASFGFGLVNFVFAWPAIWTIDTFGRRSLLLFTFPNMAWSLLAAGLCTLIPGEGNLHLGLVALFVYIFAAFYSPGEGPVPFTYSAEVFPLSHREVGMAWAVAVCLFFAAVLSISFPAILDSLHVVGAFCLYAGFNIVAFVMIFLWVPETKQRTLEELDYVFAVPTRTFMRYQCFTWLPWFVKRHVLFQKDAVLEPLYRFDIGATTNSESESEDKAQTEMEEHTSAQVIHADTKQSM</sequence>
<feature type="transmembrane region" description="Helical" evidence="8">
    <location>
        <begin position="198"/>
        <end position="216"/>
    </location>
</feature>
<dbReference type="PANTHER" id="PTHR48020">
    <property type="entry name" value="PROTON MYO-INOSITOL COTRANSPORTER"/>
    <property type="match status" value="1"/>
</dbReference>
<gene>
    <name evidence="10" type="ORF">BD289DRAFT_445967</name>
</gene>
<evidence type="ECO:0000313" key="11">
    <source>
        <dbReference type="Proteomes" id="UP000241462"/>
    </source>
</evidence>
<evidence type="ECO:0000256" key="3">
    <source>
        <dbReference type="ARBA" id="ARBA00022448"/>
    </source>
</evidence>
<feature type="transmembrane region" description="Helical" evidence="8">
    <location>
        <begin position="472"/>
        <end position="490"/>
    </location>
</feature>
<evidence type="ECO:0000259" key="9">
    <source>
        <dbReference type="PROSITE" id="PS50850"/>
    </source>
</evidence>
<name>A0A2T2ZUD3_9PEZI</name>
<evidence type="ECO:0000256" key="7">
    <source>
        <dbReference type="SAM" id="MobiDB-lite"/>
    </source>
</evidence>
<dbReference type="STRING" id="2025994.A0A2T2ZUD3"/>
<dbReference type="InterPro" id="IPR020846">
    <property type="entry name" value="MFS_dom"/>
</dbReference>
<feature type="transmembrane region" description="Helical" evidence="8">
    <location>
        <begin position="166"/>
        <end position="186"/>
    </location>
</feature>
<keyword evidence="5 8" id="KW-1133">Transmembrane helix</keyword>
<keyword evidence="3" id="KW-0813">Transport</keyword>
<keyword evidence="4 8" id="KW-0812">Transmembrane</keyword>
<accession>A0A2T2ZUD3</accession>
<reference evidence="10 11" key="1">
    <citation type="journal article" date="2018" name="Mycol. Prog.">
        <title>Coniella lustricola, a new species from submerged detritus.</title>
        <authorList>
            <person name="Raudabaugh D.B."/>
            <person name="Iturriaga T."/>
            <person name="Carver A."/>
            <person name="Mondo S."/>
            <person name="Pangilinan J."/>
            <person name="Lipzen A."/>
            <person name="He G."/>
            <person name="Amirebrahimi M."/>
            <person name="Grigoriev I.V."/>
            <person name="Miller A.N."/>
        </authorList>
    </citation>
    <scope>NUCLEOTIDE SEQUENCE [LARGE SCALE GENOMIC DNA]</scope>
    <source>
        <strain evidence="10 11">B22-T-1</strain>
    </source>
</reference>
<feature type="transmembrane region" description="Helical" evidence="8">
    <location>
        <begin position="444"/>
        <end position="466"/>
    </location>
</feature>
<dbReference type="EMBL" id="KZ678679">
    <property type="protein sequence ID" value="PSR77005.1"/>
    <property type="molecule type" value="Genomic_DNA"/>
</dbReference>
<dbReference type="InterPro" id="IPR050814">
    <property type="entry name" value="Myo-inositol_Transporter"/>
</dbReference>
<evidence type="ECO:0000313" key="10">
    <source>
        <dbReference type="EMBL" id="PSR77005.1"/>
    </source>
</evidence>